<dbReference type="GO" id="GO:0032044">
    <property type="term" value="C:DSIF complex"/>
    <property type="evidence" value="ECO:0007669"/>
    <property type="project" value="TreeGrafter"/>
</dbReference>
<reference evidence="10 11" key="1">
    <citation type="submission" date="2014-06" db="EMBL/GenBank/DDBJ databases">
        <title>Evolutionary Origins and Diversification of the Mycorrhizal Mutualists.</title>
        <authorList>
            <consortium name="DOE Joint Genome Institute"/>
            <consortium name="Mycorrhizal Genomics Consortium"/>
            <person name="Kohler A."/>
            <person name="Kuo A."/>
            <person name="Nagy L.G."/>
            <person name="Floudas D."/>
            <person name="Copeland A."/>
            <person name="Barry K.W."/>
            <person name="Cichocki N."/>
            <person name="Veneault-Fourrey C."/>
            <person name="LaButti K."/>
            <person name="Lindquist E.A."/>
            <person name="Lipzen A."/>
            <person name="Lundell T."/>
            <person name="Morin E."/>
            <person name="Murat C."/>
            <person name="Riley R."/>
            <person name="Ohm R."/>
            <person name="Sun H."/>
            <person name="Tunlid A."/>
            <person name="Henrissat B."/>
            <person name="Grigoriev I.V."/>
            <person name="Hibbett D.S."/>
            <person name="Martin F."/>
        </authorList>
    </citation>
    <scope>NUCLEOTIDE SEQUENCE [LARGE SCALE GENOMIC DNA]</scope>
    <source>
        <strain evidence="10 11">SS14</strain>
    </source>
</reference>
<protein>
    <recommendedName>
        <fullName evidence="4 8">Transcription elongation factor SPT4</fullName>
    </recommendedName>
</protein>
<evidence type="ECO:0000256" key="1">
    <source>
        <dbReference type="ARBA" id="ARBA00004123"/>
    </source>
</evidence>
<dbReference type="CDD" id="cd07973">
    <property type="entry name" value="Spt4"/>
    <property type="match status" value="1"/>
</dbReference>
<comment type="subcellular location">
    <subcellularLocation>
        <location evidence="2">Chromosome</location>
        <location evidence="2">Centromere</location>
    </subcellularLocation>
    <subcellularLocation>
        <location evidence="1 8">Nucleus</location>
    </subcellularLocation>
</comment>
<proteinExistence type="inferred from homology"/>
<dbReference type="SMART" id="SM01389">
    <property type="entry name" value="Spt4"/>
    <property type="match status" value="1"/>
</dbReference>
<evidence type="ECO:0000256" key="7">
    <source>
        <dbReference type="ARBA" id="ARBA00023328"/>
    </source>
</evidence>
<dbReference type="GO" id="GO:0140673">
    <property type="term" value="P:transcription elongation-coupled chromatin remodeling"/>
    <property type="evidence" value="ECO:0007669"/>
    <property type="project" value="InterPro"/>
</dbReference>
<comment type="similarity">
    <text evidence="3 8">Belongs to the SPT4 family.</text>
</comment>
<evidence type="ECO:0000256" key="8">
    <source>
        <dbReference type="PIRNR" id="PIRNR025023"/>
    </source>
</evidence>
<evidence type="ECO:0000256" key="6">
    <source>
        <dbReference type="ARBA" id="ARBA00023242"/>
    </source>
</evidence>
<evidence type="ECO:0000259" key="9">
    <source>
        <dbReference type="SMART" id="SM01389"/>
    </source>
</evidence>
<dbReference type="OrthoDB" id="248751at2759"/>
<dbReference type="AlphaFoldDB" id="A0A0C9UCE6"/>
<dbReference type="GO" id="GO:0008270">
    <property type="term" value="F:zinc ion binding"/>
    <property type="evidence" value="ECO:0007669"/>
    <property type="project" value="InterPro"/>
</dbReference>
<dbReference type="PANTHER" id="PTHR12882:SF1">
    <property type="entry name" value="TRANSCRIPTION ELONGATION FACTOR SPT4"/>
    <property type="match status" value="1"/>
</dbReference>
<dbReference type="GO" id="GO:0006355">
    <property type="term" value="P:regulation of DNA-templated transcription"/>
    <property type="evidence" value="ECO:0007669"/>
    <property type="project" value="InterPro"/>
</dbReference>
<dbReference type="Proteomes" id="UP000054279">
    <property type="component" value="Unassembled WGS sequence"/>
</dbReference>
<dbReference type="Pfam" id="PF06093">
    <property type="entry name" value="Spt4"/>
    <property type="match status" value="1"/>
</dbReference>
<keyword evidence="6 8" id="KW-0539">Nucleus</keyword>
<evidence type="ECO:0000256" key="4">
    <source>
        <dbReference type="ARBA" id="ARBA00020182"/>
    </source>
</evidence>
<dbReference type="SUPFAM" id="SSF63393">
    <property type="entry name" value="RNA polymerase subunits"/>
    <property type="match status" value="1"/>
</dbReference>
<dbReference type="GO" id="GO:0000993">
    <property type="term" value="F:RNA polymerase II complex binding"/>
    <property type="evidence" value="ECO:0007669"/>
    <property type="project" value="TreeGrafter"/>
</dbReference>
<comment type="function">
    <text evidence="8">The SPT4-SPT5 complex mediates both activation and inhibition of transcription elongation, and plays a role in pre-mRNA processing. This complex seems to be important for the stability of the RNA polymerase II elongation machinery on the chromatin template but not for the inherent ability of this machinery to translocate down the gene.</text>
</comment>
<dbReference type="PANTHER" id="PTHR12882">
    <property type="entry name" value="SUPPRESSOR OF TY 4"/>
    <property type="match status" value="1"/>
</dbReference>
<dbReference type="InterPro" id="IPR038510">
    <property type="entry name" value="Spt4_sf"/>
</dbReference>
<gene>
    <name evidence="10" type="ORF">M422DRAFT_52905</name>
</gene>
<organism evidence="10 11">
    <name type="scientific">Sphaerobolus stellatus (strain SS14)</name>
    <dbReference type="NCBI Taxonomy" id="990650"/>
    <lineage>
        <taxon>Eukaryota</taxon>
        <taxon>Fungi</taxon>
        <taxon>Dikarya</taxon>
        <taxon>Basidiomycota</taxon>
        <taxon>Agaricomycotina</taxon>
        <taxon>Agaricomycetes</taxon>
        <taxon>Phallomycetidae</taxon>
        <taxon>Geastrales</taxon>
        <taxon>Sphaerobolaceae</taxon>
        <taxon>Sphaerobolus</taxon>
    </lineage>
</organism>
<sequence length="123" mass="13574">MSAPTEGTAAIPGNARSKQLRACLLCSIVQTPADFKRYGCPNCEEILQLKSSPDRILSCTSGQFDGIIAVIDPENSWVARWQRTSKYVRGMYAARVTGRIPYEVEDEIAAQGLSYRARDETGE</sequence>
<keyword evidence="7" id="KW-0137">Centromere</keyword>
<dbReference type="EMBL" id="KN837228">
    <property type="protein sequence ID" value="KIJ32334.1"/>
    <property type="molecule type" value="Genomic_DNA"/>
</dbReference>
<dbReference type="HOGENOM" id="CLU_138052_2_0_1"/>
<keyword evidence="5 8" id="KW-0804">Transcription</keyword>
<dbReference type="Gene3D" id="3.30.40.210">
    <property type="match status" value="1"/>
</dbReference>
<evidence type="ECO:0000256" key="3">
    <source>
        <dbReference type="ARBA" id="ARBA00010464"/>
    </source>
</evidence>
<dbReference type="PIRSF" id="PIRSF025023">
    <property type="entry name" value="Spt4"/>
    <property type="match status" value="1"/>
</dbReference>
<evidence type="ECO:0000313" key="11">
    <source>
        <dbReference type="Proteomes" id="UP000054279"/>
    </source>
</evidence>
<name>A0A0C9UCE6_SPHS4</name>
<keyword evidence="11" id="KW-1185">Reference proteome</keyword>
<dbReference type="InterPro" id="IPR009287">
    <property type="entry name" value="Spt4"/>
</dbReference>
<dbReference type="InterPro" id="IPR029040">
    <property type="entry name" value="RPABC4/Spt4"/>
</dbReference>
<feature type="domain" description="Spt4/RpoE2 zinc finger" evidence="9">
    <location>
        <begin position="20"/>
        <end position="97"/>
    </location>
</feature>
<evidence type="ECO:0000313" key="10">
    <source>
        <dbReference type="EMBL" id="KIJ32334.1"/>
    </source>
</evidence>
<accession>A0A0C9UCE6</accession>
<evidence type="ECO:0000256" key="2">
    <source>
        <dbReference type="ARBA" id="ARBA00004584"/>
    </source>
</evidence>
<dbReference type="InterPro" id="IPR022800">
    <property type="entry name" value="Spt4/RpoE2_Znf"/>
</dbReference>
<evidence type="ECO:0000256" key="5">
    <source>
        <dbReference type="ARBA" id="ARBA00023163"/>
    </source>
</evidence>
<dbReference type="GO" id="GO:0000775">
    <property type="term" value="C:chromosome, centromeric region"/>
    <property type="evidence" value="ECO:0007669"/>
    <property type="project" value="UniProtKB-SubCell"/>
</dbReference>